<dbReference type="STRING" id="1123357.SAMN02745244_02674"/>
<evidence type="ECO:0000313" key="2">
    <source>
        <dbReference type="Proteomes" id="UP000184512"/>
    </source>
</evidence>
<accession>A0A1M6JXF0</accession>
<proteinExistence type="predicted"/>
<name>A0A1M6JXF0_9ACTN</name>
<gene>
    <name evidence="1" type="ORF">SAMN02745244_02674</name>
</gene>
<organism evidence="1 2">
    <name type="scientific">Tessaracoccus bendigoensis DSM 12906</name>
    <dbReference type="NCBI Taxonomy" id="1123357"/>
    <lineage>
        <taxon>Bacteria</taxon>
        <taxon>Bacillati</taxon>
        <taxon>Actinomycetota</taxon>
        <taxon>Actinomycetes</taxon>
        <taxon>Propionibacteriales</taxon>
        <taxon>Propionibacteriaceae</taxon>
        <taxon>Tessaracoccus</taxon>
    </lineage>
</organism>
<sequence length="43" mass="4551">MSDGLMGPRHRLTVLPGLVAVLTAVPMCLRRAGARVPELKAVP</sequence>
<dbReference type="Proteomes" id="UP000184512">
    <property type="component" value="Unassembled WGS sequence"/>
</dbReference>
<keyword evidence="2" id="KW-1185">Reference proteome</keyword>
<protein>
    <submittedName>
        <fullName evidence="1">Uncharacterized protein</fullName>
    </submittedName>
</protein>
<dbReference type="EMBL" id="FQZG01000054">
    <property type="protein sequence ID" value="SHJ51328.1"/>
    <property type="molecule type" value="Genomic_DNA"/>
</dbReference>
<dbReference type="AlphaFoldDB" id="A0A1M6JXF0"/>
<evidence type="ECO:0000313" key="1">
    <source>
        <dbReference type="EMBL" id="SHJ51328.1"/>
    </source>
</evidence>
<reference evidence="1 2" key="1">
    <citation type="submission" date="2016-11" db="EMBL/GenBank/DDBJ databases">
        <authorList>
            <person name="Jaros S."/>
            <person name="Januszkiewicz K."/>
            <person name="Wedrychowicz H."/>
        </authorList>
    </citation>
    <scope>NUCLEOTIDE SEQUENCE [LARGE SCALE GENOMIC DNA]</scope>
    <source>
        <strain evidence="1 2">DSM 12906</strain>
    </source>
</reference>
<dbReference type="RefSeq" id="WP_281249295.1">
    <property type="nucleotide sequence ID" value="NZ_FQZG01000054.1"/>
</dbReference>